<sequence>MSTVSVYASEPAFPTLAHSLLSQTSSDPGNPVHQTETETESVSLQNESVPSDNWDLKYDIDRGIRAAGTFRCGKVIGFSRLRRHGNDDDPHCVTQLPLHLLTKHLHESPESQSPSPNVFIIHPANFSAFSPKTLLAALLSPDHDPSLSQNEAIRRLDSVQLLPVYDFRSAAQAINEVSEALHKIQEERHHLASQSQSNQPASTNPVIFIIAGLDTLTEGVIRSSNPGKGAAVLTATLRTLTQLSQMYAFLSVWLVNTSGLGSVGSGSNVNAGTIAGGQSQAAGLQNEDSRQVRDDTIHSVFRQTGTPLFPSLMTRVLDQGIDTHLLISSVGNTQVVEIIKDRADGGVGKWCAWNAK</sequence>
<protein>
    <submittedName>
        <fullName evidence="2">Uncharacterized protein</fullName>
    </submittedName>
</protein>
<comment type="caution">
    <text evidence="2">The sequence shown here is derived from an EMBL/GenBank/DDBJ whole genome shotgun (WGS) entry which is preliminary data.</text>
</comment>
<keyword evidence="3" id="KW-1185">Reference proteome</keyword>
<dbReference type="OrthoDB" id="4344093at2759"/>
<accession>A0A3A2Z8M7</accession>
<organism evidence="2 3">
    <name type="scientific">Aspergillus sclerotialis</name>
    <dbReference type="NCBI Taxonomy" id="2070753"/>
    <lineage>
        <taxon>Eukaryota</taxon>
        <taxon>Fungi</taxon>
        <taxon>Dikarya</taxon>
        <taxon>Ascomycota</taxon>
        <taxon>Pezizomycotina</taxon>
        <taxon>Eurotiomycetes</taxon>
        <taxon>Eurotiomycetidae</taxon>
        <taxon>Eurotiales</taxon>
        <taxon>Aspergillaceae</taxon>
        <taxon>Aspergillus</taxon>
        <taxon>Aspergillus subgen. Polypaecilum</taxon>
    </lineage>
</organism>
<dbReference type="AlphaFoldDB" id="A0A3A2Z8M7"/>
<dbReference type="EMBL" id="MVGC01000402">
    <property type="protein sequence ID" value="RJE19472.1"/>
    <property type="molecule type" value="Genomic_DNA"/>
</dbReference>
<dbReference type="STRING" id="2070753.A0A3A2Z8M7"/>
<evidence type="ECO:0000313" key="2">
    <source>
        <dbReference type="EMBL" id="RJE19472.1"/>
    </source>
</evidence>
<reference evidence="3" key="1">
    <citation type="submission" date="2017-02" db="EMBL/GenBank/DDBJ databases">
        <authorList>
            <person name="Tafer H."/>
            <person name="Lopandic K."/>
        </authorList>
    </citation>
    <scope>NUCLEOTIDE SEQUENCE [LARGE SCALE GENOMIC DNA]</scope>
    <source>
        <strain evidence="3">CBS 366.77</strain>
    </source>
</reference>
<name>A0A3A2Z8M7_9EURO</name>
<gene>
    <name evidence="2" type="ORF">PHISCL_08192</name>
</gene>
<dbReference type="Proteomes" id="UP000266188">
    <property type="component" value="Unassembled WGS sequence"/>
</dbReference>
<evidence type="ECO:0000256" key="1">
    <source>
        <dbReference type="SAM" id="MobiDB-lite"/>
    </source>
</evidence>
<evidence type="ECO:0000313" key="3">
    <source>
        <dbReference type="Proteomes" id="UP000266188"/>
    </source>
</evidence>
<proteinExistence type="predicted"/>
<feature type="region of interest" description="Disordered" evidence="1">
    <location>
        <begin position="21"/>
        <end position="49"/>
    </location>
</feature>